<keyword evidence="4" id="KW-1133">Transmembrane helix</keyword>
<evidence type="ECO:0000256" key="3">
    <source>
        <dbReference type="ARBA" id="ARBA00022692"/>
    </source>
</evidence>
<dbReference type="Proteomes" id="UP000314294">
    <property type="component" value="Unassembled WGS sequence"/>
</dbReference>
<comment type="caution">
    <text evidence="15">The sequence shown here is derived from an EMBL/GenBank/DDBJ whole genome shotgun (WGS) entry which is preliminary data.</text>
</comment>
<gene>
    <name evidence="15" type="primary">STAB1_4</name>
    <name evidence="15" type="ORF">EYF80_029093</name>
</gene>
<keyword evidence="6 10" id="KW-1015">Disulfide bond</keyword>
<dbReference type="SMART" id="SM00180">
    <property type="entry name" value="EGF_Lam"/>
    <property type="match status" value="1"/>
</dbReference>
<dbReference type="PROSITE" id="PS00022">
    <property type="entry name" value="EGF_1"/>
    <property type="match status" value="2"/>
</dbReference>
<evidence type="ECO:0000259" key="13">
    <source>
        <dbReference type="PROSITE" id="PS50213"/>
    </source>
</evidence>
<dbReference type="SMART" id="SM00181">
    <property type="entry name" value="EGF"/>
    <property type="match status" value="6"/>
</dbReference>
<keyword evidence="2 10" id="KW-0245">EGF-like domain</keyword>
<feature type="domain" description="EGF-like" evidence="12">
    <location>
        <begin position="285"/>
        <end position="325"/>
    </location>
</feature>
<feature type="compositionally biased region" description="Basic residues" evidence="11">
    <location>
        <begin position="14"/>
        <end position="34"/>
    </location>
</feature>
<evidence type="ECO:0000313" key="16">
    <source>
        <dbReference type="Proteomes" id="UP000314294"/>
    </source>
</evidence>
<dbReference type="AlphaFoldDB" id="A0A4Z2H4R2"/>
<evidence type="ECO:0000256" key="9">
    <source>
        <dbReference type="ARBA" id="ARBA00023292"/>
    </source>
</evidence>
<name>A0A4Z2H4R2_9TELE</name>
<evidence type="ECO:0000313" key="15">
    <source>
        <dbReference type="EMBL" id="TNN60749.1"/>
    </source>
</evidence>
<evidence type="ECO:0000256" key="5">
    <source>
        <dbReference type="ARBA" id="ARBA00023136"/>
    </source>
</evidence>
<evidence type="ECO:0000256" key="4">
    <source>
        <dbReference type="ARBA" id="ARBA00022989"/>
    </source>
</evidence>
<reference evidence="15 16" key="1">
    <citation type="submission" date="2019-03" db="EMBL/GenBank/DDBJ databases">
        <title>First draft genome of Liparis tanakae, snailfish: a comprehensive survey of snailfish specific genes.</title>
        <authorList>
            <person name="Kim W."/>
            <person name="Song I."/>
            <person name="Jeong J.-H."/>
            <person name="Kim D."/>
            <person name="Kim S."/>
            <person name="Ryu S."/>
            <person name="Song J.Y."/>
            <person name="Lee S.K."/>
        </authorList>
    </citation>
    <scope>NUCLEOTIDE SEQUENCE [LARGE SCALE GENOMIC DNA]</scope>
    <source>
        <tissue evidence="15">Muscle</tissue>
    </source>
</reference>
<dbReference type="SUPFAM" id="SSF56436">
    <property type="entry name" value="C-type lectin-like"/>
    <property type="match status" value="1"/>
</dbReference>
<feature type="compositionally biased region" description="Basic and acidic residues" evidence="11">
    <location>
        <begin position="45"/>
        <end position="61"/>
    </location>
</feature>
<dbReference type="InterPro" id="IPR036378">
    <property type="entry name" value="FAS1_dom_sf"/>
</dbReference>
<dbReference type="GO" id="GO:0016020">
    <property type="term" value="C:membrane"/>
    <property type="evidence" value="ECO:0007669"/>
    <property type="project" value="UniProtKB-SubCell"/>
</dbReference>
<sequence>MGRREHEEGARGGRSGRGRRRKRRKRRKRRRRRMMALQPQPPRTMEAHIVRNSKVEGGGEKEEGEEEEDGGRRKKEGGRGARGGGGKEEEGGAGKRRGGIGRGGGRGGRKKEEEEEVEGGGRKRRRRRMALILFLLGIAQPHKYSAYRTMHGSTIKYTCDKTLVGAVWLNENAARVVERFLDFKEGVAYGIDQLLEPPGMGAVCDSMQNKTTSSRCGRCNAPPTCHFRHRDTGKTEPCFNRSPSLGRRHSQWYPLDNPFSIMGCKRVCQFSSWVKQCCKNHYGRDCQVCPGGLEASCSNHGKCEDGMQGSGRCRCFKGFVGKACERCAASYYGTNCTGCSCGREGRCDAGMEGSGKCSCNPGWQGDECQINIALIPEACRRCHAQADCVTGSGCQCKSGFQGNGTFCDPEPPADLCSEYNGGCHLNADCNQTALLVNCTCRSGYQGDGYSCESINRCIEEENGGCSDFASCKFTGPNERQCECLPGFLGNGVQCLEKVVPPVDRCLEDNGGCDPAATCKDLHYHANTAGVFNLRSPDGKYKMNFSQADAACRAEGATLVSFKQLGDAQQVNHLHVSCTCSPGYIGNGDFCNGVLTSVLATSSNFSIFYKFLLDYSGRSPEGRQLVDFMSHRKSELTLFVPHDAGFGPNQTGIQSEYQQDGT</sequence>
<evidence type="ECO:0000256" key="10">
    <source>
        <dbReference type="PROSITE-ProRule" id="PRU00076"/>
    </source>
</evidence>
<dbReference type="PROSITE" id="PS01248">
    <property type="entry name" value="EGF_LAM_1"/>
    <property type="match status" value="1"/>
</dbReference>
<dbReference type="PROSITE" id="PS50213">
    <property type="entry name" value="FAS1"/>
    <property type="match status" value="1"/>
</dbReference>
<dbReference type="InterPro" id="IPR016186">
    <property type="entry name" value="C-type_lectin-like/link_sf"/>
</dbReference>
<feature type="disulfide bond" evidence="10">
    <location>
        <begin position="315"/>
        <end position="324"/>
    </location>
</feature>
<dbReference type="PROSITE" id="PS01186">
    <property type="entry name" value="EGF_2"/>
    <property type="match status" value="4"/>
</dbReference>
<accession>A0A4Z2H4R2</accession>
<feature type="domain" description="Link" evidence="14">
    <location>
        <begin position="529"/>
        <end position="631"/>
    </location>
</feature>
<evidence type="ECO:0000256" key="6">
    <source>
        <dbReference type="ARBA" id="ARBA00023157"/>
    </source>
</evidence>
<feature type="region of interest" description="Disordered" evidence="11">
    <location>
        <begin position="1"/>
        <end position="122"/>
    </location>
</feature>
<feature type="compositionally biased region" description="Basic and acidic residues" evidence="11">
    <location>
        <begin position="1"/>
        <end position="11"/>
    </location>
</feature>
<dbReference type="PANTHER" id="PTHR24038">
    <property type="entry name" value="STABILIN"/>
    <property type="match status" value="1"/>
</dbReference>
<dbReference type="InterPro" id="IPR002049">
    <property type="entry name" value="LE_dom"/>
</dbReference>
<protein>
    <submittedName>
        <fullName evidence="15">Stabilin-1</fullName>
    </submittedName>
</protein>
<keyword evidence="3" id="KW-0812">Transmembrane</keyword>
<dbReference type="PROSITE" id="PS50963">
    <property type="entry name" value="LINK_2"/>
    <property type="match status" value="1"/>
</dbReference>
<dbReference type="SMART" id="SM00445">
    <property type="entry name" value="LINK"/>
    <property type="match status" value="1"/>
</dbReference>
<feature type="disulfide bond" evidence="10">
    <location>
        <begin position="359"/>
        <end position="368"/>
    </location>
</feature>
<feature type="domain" description="FAS1" evidence="13">
    <location>
        <begin position="591"/>
        <end position="661"/>
    </location>
</feature>
<keyword evidence="7" id="KW-0675">Receptor</keyword>
<dbReference type="InterPro" id="IPR000742">
    <property type="entry name" value="EGF"/>
</dbReference>
<evidence type="ECO:0000259" key="14">
    <source>
        <dbReference type="PROSITE" id="PS50963"/>
    </source>
</evidence>
<dbReference type="Gene3D" id="3.10.100.10">
    <property type="entry name" value="Mannose-Binding Protein A, subunit A"/>
    <property type="match status" value="1"/>
</dbReference>
<keyword evidence="16" id="KW-1185">Reference proteome</keyword>
<feature type="domain" description="EGF-like" evidence="12">
    <location>
        <begin position="453"/>
        <end position="495"/>
    </location>
</feature>
<dbReference type="PANTHER" id="PTHR24038:SF8">
    <property type="entry name" value="STABILIN-1"/>
    <property type="match status" value="1"/>
</dbReference>
<dbReference type="OrthoDB" id="286301at2759"/>
<comment type="subcellular location">
    <subcellularLocation>
        <location evidence="1">Membrane</location>
        <topology evidence="1">Single-pass type I membrane protein</topology>
    </subcellularLocation>
</comment>
<evidence type="ECO:0000256" key="11">
    <source>
        <dbReference type="SAM" id="MobiDB-lite"/>
    </source>
</evidence>
<feature type="domain" description="EGF-like" evidence="12">
    <location>
        <begin position="332"/>
        <end position="369"/>
    </location>
</feature>
<keyword evidence="5" id="KW-0472">Membrane</keyword>
<keyword evidence="9" id="KW-0424">Laminin EGF-like domain</keyword>
<evidence type="ECO:0000256" key="7">
    <source>
        <dbReference type="ARBA" id="ARBA00023170"/>
    </source>
</evidence>
<dbReference type="Pfam" id="PF00193">
    <property type="entry name" value="Xlink"/>
    <property type="match status" value="1"/>
</dbReference>
<organism evidence="15 16">
    <name type="scientific">Liparis tanakae</name>
    <name type="common">Tanaka's snailfish</name>
    <dbReference type="NCBI Taxonomy" id="230148"/>
    <lineage>
        <taxon>Eukaryota</taxon>
        <taxon>Metazoa</taxon>
        <taxon>Chordata</taxon>
        <taxon>Craniata</taxon>
        <taxon>Vertebrata</taxon>
        <taxon>Euteleostomi</taxon>
        <taxon>Actinopterygii</taxon>
        <taxon>Neopterygii</taxon>
        <taxon>Teleostei</taxon>
        <taxon>Neoteleostei</taxon>
        <taxon>Acanthomorphata</taxon>
        <taxon>Eupercaria</taxon>
        <taxon>Perciformes</taxon>
        <taxon>Cottioidei</taxon>
        <taxon>Cottales</taxon>
        <taxon>Liparidae</taxon>
        <taxon>Liparis</taxon>
    </lineage>
</organism>
<keyword evidence="8" id="KW-0325">Glycoprotein</keyword>
<dbReference type="EMBL" id="SRLO01000329">
    <property type="protein sequence ID" value="TNN60749.1"/>
    <property type="molecule type" value="Genomic_DNA"/>
</dbReference>
<evidence type="ECO:0000256" key="8">
    <source>
        <dbReference type="ARBA" id="ARBA00023180"/>
    </source>
</evidence>
<dbReference type="InterPro" id="IPR024731">
    <property type="entry name" value="NELL2-like_EGF"/>
</dbReference>
<comment type="caution">
    <text evidence="10">Lacks conserved residue(s) required for the propagation of feature annotation.</text>
</comment>
<dbReference type="Gene3D" id="2.10.25.10">
    <property type="entry name" value="Laminin"/>
    <property type="match status" value="2"/>
</dbReference>
<dbReference type="SUPFAM" id="SSF82153">
    <property type="entry name" value="FAS1 domain"/>
    <property type="match status" value="1"/>
</dbReference>
<dbReference type="FunFam" id="2.10.25.10:FF:000040">
    <property type="entry name" value="Stabilin 2"/>
    <property type="match status" value="1"/>
</dbReference>
<dbReference type="GO" id="GO:0005540">
    <property type="term" value="F:hyaluronic acid binding"/>
    <property type="evidence" value="ECO:0007669"/>
    <property type="project" value="InterPro"/>
</dbReference>
<dbReference type="GO" id="GO:0007155">
    <property type="term" value="P:cell adhesion"/>
    <property type="evidence" value="ECO:0007669"/>
    <property type="project" value="InterPro"/>
</dbReference>
<dbReference type="Pfam" id="PF12947">
    <property type="entry name" value="EGF_3"/>
    <property type="match status" value="2"/>
</dbReference>
<dbReference type="InterPro" id="IPR000538">
    <property type="entry name" value="Link_dom"/>
</dbReference>
<evidence type="ECO:0000256" key="2">
    <source>
        <dbReference type="ARBA" id="ARBA00022536"/>
    </source>
</evidence>
<dbReference type="Gene3D" id="2.170.300.10">
    <property type="entry name" value="Tie2 ligand-binding domain superfamily"/>
    <property type="match status" value="1"/>
</dbReference>
<dbReference type="InterPro" id="IPR000782">
    <property type="entry name" value="FAS1_domain"/>
</dbReference>
<evidence type="ECO:0000256" key="1">
    <source>
        <dbReference type="ARBA" id="ARBA00004479"/>
    </source>
</evidence>
<proteinExistence type="predicted"/>
<evidence type="ECO:0000259" key="12">
    <source>
        <dbReference type="PROSITE" id="PS50026"/>
    </source>
</evidence>
<dbReference type="PROSITE" id="PS50026">
    <property type="entry name" value="EGF_3"/>
    <property type="match status" value="3"/>
</dbReference>
<dbReference type="InterPro" id="IPR016187">
    <property type="entry name" value="CTDL_fold"/>
</dbReference>